<organism evidence="5 6">
    <name type="scientific">Rickenella mellea</name>
    <dbReference type="NCBI Taxonomy" id="50990"/>
    <lineage>
        <taxon>Eukaryota</taxon>
        <taxon>Fungi</taxon>
        <taxon>Dikarya</taxon>
        <taxon>Basidiomycota</taxon>
        <taxon>Agaricomycotina</taxon>
        <taxon>Agaricomycetes</taxon>
        <taxon>Hymenochaetales</taxon>
        <taxon>Rickenellaceae</taxon>
        <taxon>Rickenella</taxon>
    </lineage>
</organism>
<dbReference type="EMBL" id="ML170277">
    <property type="protein sequence ID" value="TDL15385.1"/>
    <property type="molecule type" value="Genomic_DNA"/>
</dbReference>
<evidence type="ECO:0000256" key="3">
    <source>
        <dbReference type="SAM" id="MobiDB-lite"/>
    </source>
</evidence>
<dbReference type="InterPro" id="IPR012677">
    <property type="entry name" value="Nucleotide-bd_a/b_plait_sf"/>
</dbReference>
<dbReference type="VEuPathDB" id="FungiDB:BD410DRAFT_796432"/>
<dbReference type="InterPro" id="IPR035979">
    <property type="entry name" value="RBD_domain_sf"/>
</dbReference>
<proteinExistence type="predicted"/>
<feature type="domain" description="RRM" evidence="4">
    <location>
        <begin position="169"/>
        <end position="243"/>
    </location>
</feature>
<dbReference type="AlphaFoldDB" id="A0A4Y7PJI7"/>
<keyword evidence="6" id="KW-1185">Reference proteome</keyword>
<dbReference type="STRING" id="50990.A0A4Y7PJI7"/>
<evidence type="ECO:0000256" key="2">
    <source>
        <dbReference type="PROSITE-ProRule" id="PRU00176"/>
    </source>
</evidence>
<protein>
    <submittedName>
        <fullName evidence="5">RNA-binding domain-containing protein</fullName>
    </submittedName>
</protein>
<evidence type="ECO:0000313" key="6">
    <source>
        <dbReference type="Proteomes" id="UP000294933"/>
    </source>
</evidence>
<dbReference type="PANTHER" id="PTHR48027">
    <property type="entry name" value="HETEROGENEOUS NUCLEAR RIBONUCLEOPROTEIN 87F-RELATED"/>
    <property type="match status" value="1"/>
</dbReference>
<evidence type="ECO:0000313" key="5">
    <source>
        <dbReference type="EMBL" id="TDL15385.1"/>
    </source>
</evidence>
<dbReference type="OrthoDB" id="439808at2759"/>
<dbReference type="InterPro" id="IPR052462">
    <property type="entry name" value="SLIRP/GR-RBP-like"/>
</dbReference>
<gene>
    <name evidence="5" type="ORF">BD410DRAFT_796432</name>
</gene>
<feature type="compositionally biased region" description="Gly residues" evidence="3">
    <location>
        <begin position="255"/>
        <end position="265"/>
    </location>
</feature>
<dbReference type="Gene3D" id="3.30.70.330">
    <property type="match status" value="2"/>
</dbReference>
<dbReference type="GO" id="GO:0003723">
    <property type="term" value="F:RNA binding"/>
    <property type="evidence" value="ECO:0007669"/>
    <property type="project" value="UniProtKB-UniRule"/>
</dbReference>
<dbReference type="SUPFAM" id="SSF54928">
    <property type="entry name" value="RNA-binding domain, RBD"/>
    <property type="match status" value="2"/>
</dbReference>
<name>A0A4Y7PJI7_9AGAM</name>
<feature type="compositionally biased region" description="Basic and acidic residues" evidence="3">
    <location>
        <begin position="244"/>
        <end position="254"/>
    </location>
</feature>
<dbReference type="Proteomes" id="UP000294933">
    <property type="component" value="Unassembled WGS sequence"/>
</dbReference>
<dbReference type="PROSITE" id="PS50102">
    <property type="entry name" value="RRM"/>
    <property type="match status" value="2"/>
</dbReference>
<keyword evidence="1 2" id="KW-0694">RNA-binding</keyword>
<feature type="domain" description="RRM" evidence="4">
    <location>
        <begin position="80"/>
        <end position="159"/>
    </location>
</feature>
<evidence type="ECO:0000256" key="1">
    <source>
        <dbReference type="ARBA" id="ARBA00022884"/>
    </source>
</evidence>
<sequence length="327" mass="35165">MLATVFRAQTRSAVTAGSLVRAQRTLSTCVLPALSSSRLSLLHTNAPRESSSLVSQRRTFSDYEGGMRQRKERPPSPPSKTLFVSNLPFSAGEEEVQEIFSAFGKITQLRIKYHPDGASRGFGFIDFSSVEEATSANEAAAMGEVMIQDRALRTDFEAGRPRSEPTPNNKLYVGQFSGSEEQLREIFVDFENEIQQITMPYDRSKPMAFIEMNSVEAAKEAKERLDGVEYRDGQNLLIKYSLPPRDRTPQRDGGSRGGRGGYGGGDRSEYGSRGYGGDRGSGGGRGGSGFRGRGGGGGGYGGREGGGYGGQGGGAGGGRGYNAREEY</sequence>
<feature type="compositionally biased region" description="Gly residues" evidence="3">
    <location>
        <begin position="273"/>
        <end position="320"/>
    </location>
</feature>
<dbReference type="CDD" id="cd00590">
    <property type="entry name" value="RRM_SF"/>
    <property type="match status" value="2"/>
</dbReference>
<dbReference type="InterPro" id="IPR000504">
    <property type="entry name" value="RRM_dom"/>
</dbReference>
<feature type="region of interest" description="Disordered" evidence="3">
    <location>
        <begin position="236"/>
        <end position="327"/>
    </location>
</feature>
<dbReference type="Pfam" id="PF00076">
    <property type="entry name" value="RRM_1"/>
    <property type="match status" value="2"/>
</dbReference>
<reference evidence="5 6" key="1">
    <citation type="submission" date="2018-06" db="EMBL/GenBank/DDBJ databases">
        <title>A transcriptomic atlas of mushroom development highlights an independent origin of complex multicellularity.</title>
        <authorList>
            <consortium name="DOE Joint Genome Institute"/>
            <person name="Krizsan K."/>
            <person name="Almasi E."/>
            <person name="Merenyi Z."/>
            <person name="Sahu N."/>
            <person name="Viragh M."/>
            <person name="Koszo T."/>
            <person name="Mondo S."/>
            <person name="Kiss B."/>
            <person name="Balint B."/>
            <person name="Kues U."/>
            <person name="Barry K."/>
            <person name="Hegedus J.C."/>
            <person name="Henrissat B."/>
            <person name="Johnson J."/>
            <person name="Lipzen A."/>
            <person name="Ohm R."/>
            <person name="Nagy I."/>
            <person name="Pangilinan J."/>
            <person name="Yan J."/>
            <person name="Xiong Y."/>
            <person name="Grigoriev I.V."/>
            <person name="Hibbett D.S."/>
            <person name="Nagy L.G."/>
        </authorList>
    </citation>
    <scope>NUCLEOTIDE SEQUENCE [LARGE SCALE GENOMIC DNA]</scope>
    <source>
        <strain evidence="5 6">SZMC22713</strain>
    </source>
</reference>
<evidence type="ECO:0000259" key="4">
    <source>
        <dbReference type="PROSITE" id="PS50102"/>
    </source>
</evidence>
<accession>A0A4Y7PJI7</accession>
<dbReference type="SMART" id="SM00360">
    <property type="entry name" value="RRM"/>
    <property type="match status" value="2"/>
</dbReference>